<proteinExistence type="inferred from homology"/>
<gene>
    <name evidence="15" type="ORF">LPLAT_LOCUS5407</name>
</gene>
<dbReference type="PROSITE" id="PS50950">
    <property type="entry name" value="ZF_THAP"/>
    <property type="match status" value="1"/>
</dbReference>
<name>A0AAV2MXI4_9HYME</name>
<dbReference type="AlphaFoldDB" id="A0AAV2MXI4"/>
<comment type="caution">
    <text evidence="15">The sequence shown here is derived from an EMBL/GenBank/DDBJ whole genome shotgun (WGS) entry which is preliminary data.</text>
</comment>
<evidence type="ECO:0000259" key="14">
    <source>
        <dbReference type="PROSITE" id="PS50950"/>
    </source>
</evidence>
<accession>A0AAV2MXI4</accession>
<keyword evidence="16" id="KW-1185">Reference proteome</keyword>
<keyword evidence="6" id="KW-0805">Transcription regulation</keyword>
<sequence length="265" mass="30738">MVEKCYLCENKYNKNENIVLHRFPKKCPTLIHTHQQWLNACGLNEQDDVSNVYICTSHFESSVFRIKNKRLRLHRGAIPTIDVLNPVVKEKNIENDDETATNIFPKTLADSITIDDRMEEQLTSPNSNIDTENNEDDHEEQLILQRPDTGEPDTLQFDIPESVTPQPDTLQFDIPKSVTPVKQRRFAETRYISEIDLCDVATPRRAKRTLTFVKLIDKKKSKQIKRLQDTNRKLNKRIVSLQQMVSHIRKKGLISKDAEDVMLVS</sequence>
<feature type="coiled-coil region" evidence="13">
    <location>
        <begin position="217"/>
        <end position="251"/>
    </location>
</feature>
<evidence type="ECO:0000256" key="3">
    <source>
        <dbReference type="ARBA" id="ARBA00022723"/>
    </source>
</evidence>
<evidence type="ECO:0000256" key="7">
    <source>
        <dbReference type="ARBA" id="ARBA00023054"/>
    </source>
</evidence>
<dbReference type="Gene3D" id="6.20.210.20">
    <property type="entry name" value="THAP domain"/>
    <property type="match status" value="1"/>
</dbReference>
<keyword evidence="3" id="KW-0479">Metal-binding</keyword>
<evidence type="ECO:0000256" key="5">
    <source>
        <dbReference type="ARBA" id="ARBA00022833"/>
    </source>
</evidence>
<dbReference type="GO" id="GO:0005654">
    <property type="term" value="C:nucleoplasm"/>
    <property type="evidence" value="ECO:0007669"/>
    <property type="project" value="UniProtKB-SubCell"/>
</dbReference>
<keyword evidence="10" id="KW-0539">Nucleus</keyword>
<evidence type="ECO:0000256" key="11">
    <source>
        <dbReference type="ARBA" id="ARBA00023306"/>
    </source>
</evidence>
<dbReference type="SUPFAM" id="SSF57716">
    <property type="entry name" value="Glucocorticoid receptor-like (DNA-binding domain)"/>
    <property type="match status" value="1"/>
</dbReference>
<keyword evidence="7 13" id="KW-0175">Coiled coil</keyword>
<dbReference type="EMBL" id="CAXIPU020000435">
    <property type="protein sequence ID" value="CAL1671995.1"/>
    <property type="molecule type" value="Genomic_DNA"/>
</dbReference>
<evidence type="ECO:0000256" key="9">
    <source>
        <dbReference type="ARBA" id="ARBA00023163"/>
    </source>
</evidence>
<evidence type="ECO:0000256" key="13">
    <source>
        <dbReference type="SAM" id="Coils"/>
    </source>
</evidence>
<protein>
    <recommendedName>
        <fullName evidence="14">THAP-type domain-containing protein</fullName>
    </recommendedName>
</protein>
<evidence type="ECO:0000313" key="16">
    <source>
        <dbReference type="Proteomes" id="UP001497644"/>
    </source>
</evidence>
<evidence type="ECO:0000313" key="15">
    <source>
        <dbReference type="EMBL" id="CAL1671995.1"/>
    </source>
</evidence>
<evidence type="ECO:0000256" key="2">
    <source>
        <dbReference type="ARBA" id="ARBA00006177"/>
    </source>
</evidence>
<dbReference type="Proteomes" id="UP001497644">
    <property type="component" value="Unassembled WGS sequence"/>
</dbReference>
<feature type="domain" description="THAP-type" evidence="14">
    <location>
        <begin position="1"/>
        <end position="82"/>
    </location>
</feature>
<dbReference type="InterPro" id="IPR006612">
    <property type="entry name" value="THAP_Znf"/>
</dbReference>
<organism evidence="15 16">
    <name type="scientific">Lasius platythorax</name>
    <dbReference type="NCBI Taxonomy" id="488582"/>
    <lineage>
        <taxon>Eukaryota</taxon>
        <taxon>Metazoa</taxon>
        <taxon>Ecdysozoa</taxon>
        <taxon>Arthropoda</taxon>
        <taxon>Hexapoda</taxon>
        <taxon>Insecta</taxon>
        <taxon>Pterygota</taxon>
        <taxon>Neoptera</taxon>
        <taxon>Endopterygota</taxon>
        <taxon>Hymenoptera</taxon>
        <taxon>Apocrita</taxon>
        <taxon>Aculeata</taxon>
        <taxon>Formicoidea</taxon>
        <taxon>Formicidae</taxon>
        <taxon>Formicinae</taxon>
        <taxon>Lasius</taxon>
        <taxon>Lasius</taxon>
    </lineage>
</organism>
<evidence type="ECO:0000256" key="10">
    <source>
        <dbReference type="ARBA" id="ARBA00023242"/>
    </source>
</evidence>
<evidence type="ECO:0000256" key="8">
    <source>
        <dbReference type="ARBA" id="ARBA00023125"/>
    </source>
</evidence>
<evidence type="ECO:0000256" key="1">
    <source>
        <dbReference type="ARBA" id="ARBA00004642"/>
    </source>
</evidence>
<comment type="similarity">
    <text evidence="2">Belongs to the THAP1 family.</text>
</comment>
<dbReference type="PANTHER" id="PTHR46600">
    <property type="entry name" value="THAP DOMAIN-CONTAINING"/>
    <property type="match status" value="1"/>
</dbReference>
<dbReference type="GO" id="GO:0008270">
    <property type="term" value="F:zinc ion binding"/>
    <property type="evidence" value="ECO:0007669"/>
    <property type="project" value="UniProtKB-KW"/>
</dbReference>
<reference evidence="15" key="1">
    <citation type="submission" date="2024-04" db="EMBL/GenBank/DDBJ databases">
        <authorList>
            <consortium name="Molecular Ecology Group"/>
        </authorList>
    </citation>
    <scope>NUCLEOTIDE SEQUENCE</scope>
</reference>
<dbReference type="GO" id="GO:0043565">
    <property type="term" value="F:sequence-specific DNA binding"/>
    <property type="evidence" value="ECO:0007669"/>
    <property type="project" value="InterPro"/>
</dbReference>
<keyword evidence="9" id="KW-0804">Transcription</keyword>
<keyword evidence="5" id="KW-0862">Zinc</keyword>
<dbReference type="Pfam" id="PF05485">
    <property type="entry name" value="THAP"/>
    <property type="match status" value="1"/>
</dbReference>
<dbReference type="SMART" id="SM00692">
    <property type="entry name" value="DM3"/>
    <property type="match status" value="1"/>
</dbReference>
<dbReference type="PANTHER" id="PTHR46600:SF1">
    <property type="entry name" value="THAP DOMAIN-CONTAINING PROTEIN 1"/>
    <property type="match status" value="1"/>
</dbReference>
<comment type="subcellular location">
    <subcellularLocation>
        <location evidence="1">Nucleus</location>
        <location evidence="1">Nucleoplasm</location>
    </subcellularLocation>
</comment>
<dbReference type="InterPro" id="IPR038441">
    <property type="entry name" value="THAP_Znf_sf"/>
</dbReference>
<dbReference type="SMART" id="SM00980">
    <property type="entry name" value="THAP"/>
    <property type="match status" value="1"/>
</dbReference>
<evidence type="ECO:0000256" key="12">
    <source>
        <dbReference type="PROSITE-ProRule" id="PRU00309"/>
    </source>
</evidence>
<dbReference type="InterPro" id="IPR026516">
    <property type="entry name" value="THAP1/10"/>
</dbReference>
<evidence type="ECO:0000256" key="6">
    <source>
        <dbReference type="ARBA" id="ARBA00023015"/>
    </source>
</evidence>
<evidence type="ECO:0000256" key="4">
    <source>
        <dbReference type="ARBA" id="ARBA00022771"/>
    </source>
</evidence>
<keyword evidence="4 12" id="KW-0863">Zinc-finger</keyword>
<keyword evidence="11" id="KW-0131">Cell cycle</keyword>
<keyword evidence="8 12" id="KW-0238">DNA-binding</keyword>